<comment type="caution">
    <text evidence="1">The sequence shown here is derived from an EMBL/GenBank/DDBJ whole genome shotgun (WGS) entry which is preliminary data.</text>
</comment>
<dbReference type="Proteomes" id="UP000188268">
    <property type="component" value="Unassembled WGS sequence"/>
</dbReference>
<protein>
    <submittedName>
        <fullName evidence="1">Uncharacterized protein</fullName>
    </submittedName>
</protein>
<reference evidence="1 2" key="1">
    <citation type="submission" date="2013-09" db="EMBL/GenBank/DDBJ databases">
        <title>Corchorus capsularis genome sequencing.</title>
        <authorList>
            <person name="Alam M."/>
            <person name="Haque M.S."/>
            <person name="Islam M.S."/>
            <person name="Emdad E.M."/>
            <person name="Islam M.M."/>
            <person name="Ahmed B."/>
            <person name="Halim A."/>
            <person name="Hossen Q.M.M."/>
            <person name="Hossain M.Z."/>
            <person name="Ahmed R."/>
            <person name="Khan M.M."/>
            <person name="Islam R."/>
            <person name="Rashid M.M."/>
            <person name="Khan S.A."/>
            <person name="Rahman M.S."/>
            <person name="Alam M."/>
        </authorList>
    </citation>
    <scope>NUCLEOTIDE SEQUENCE [LARGE SCALE GENOMIC DNA]</scope>
    <source>
        <strain evidence="2">cv. CVL-1</strain>
        <tissue evidence="1">Whole seedling</tissue>
    </source>
</reference>
<gene>
    <name evidence="1" type="ORF">CCACVL1_01847</name>
</gene>
<keyword evidence="2" id="KW-1185">Reference proteome</keyword>
<proteinExistence type="predicted"/>
<evidence type="ECO:0000313" key="2">
    <source>
        <dbReference type="Proteomes" id="UP000188268"/>
    </source>
</evidence>
<dbReference type="EMBL" id="AWWV01005250">
    <property type="protein sequence ID" value="OMP05691.1"/>
    <property type="molecule type" value="Genomic_DNA"/>
</dbReference>
<dbReference type="OrthoDB" id="10485834at2759"/>
<evidence type="ECO:0000313" key="1">
    <source>
        <dbReference type="EMBL" id="OMP05691.1"/>
    </source>
</evidence>
<sequence length="40" mass="4920">MDKLLKKKVMLFWRSSGLLRSGYFISLELSKFFTYFFFPF</sequence>
<accession>A0A1R3KF30</accession>
<dbReference type="Gramene" id="OMP05691">
    <property type="protein sequence ID" value="OMP05691"/>
    <property type="gene ID" value="CCACVL1_01847"/>
</dbReference>
<dbReference type="AlphaFoldDB" id="A0A1R3KF30"/>
<feature type="non-terminal residue" evidence="1">
    <location>
        <position position="40"/>
    </location>
</feature>
<name>A0A1R3KF30_COCAP</name>
<organism evidence="1 2">
    <name type="scientific">Corchorus capsularis</name>
    <name type="common">Jute</name>
    <dbReference type="NCBI Taxonomy" id="210143"/>
    <lineage>
        <taxon>Eukaryota</taxon>
        <taxon>Viridiplantae</taxon>
        <taxon>Streptophyta</taxon>
        <taxon>Embryophyta</taxon>
        <taxon>Tracheophyta</taxon>
        <taxon>Spermatophyta</taxon>
        <taxon>Magnoliopsida</taxon>
        <taxon>eudicotyledons</taxon>
        <taxon>Gunneridae</taxon>
        <taxon>Pentapetalae</taxon>
        <taxon>rosids</taxon>
        <taxon>malvids</taxon>
        <taxon>Malvales</taxon>
        <taxon>Malvaceae</taxon>
        <taxon>Grewioideae</taxon>
        <taxon>Apeibeae</taxon>
        <taxon>Corchorus</taxon>
    </lineage>
</organism>